<feature type="region of interest" description="Disordered" evidence="8">
    <location>
        <begin position="1"/>
        <end position="53"/>
    </location>
</feature>
<evidence type="ECO:0000256" key="4">
    <source>
        <dbReference type="ARBA" id="ARBA00022741"/>
    </source>
</evidence>
<dbReference type="CDD" id="cd00051">
    <property type="entry name" value="EFh"/>
    <property type="match status" value="2"/>
</dbReference>
<dbReference type="InterPro" id="IPR002048">
    <property type="entry name" value="EF_hand_dom"/>
</dbReference>
<evidence type="ECO:0000313" key="11">
    <source>
        <dbReference type="Proteomes" id="UP000823775"/>
    </source>
</evidence>
<evidence type="ECO:0000256" key="2">
    <source>
        <dbReference type="ARBA" id="ARBA00022527"/>
    </source>
</evidence>
<dbReference type="SUPFAM" id="SSF56112">
    <property type="entry name" value="Protein kinase-like (PK-like)"/>
    <property type="match status" value="1"/>
</dbReference>
<dbReference type="SMART" id="SM00054">
    <property type="entry name" value="EFh"/>
    <property type="match status" value="3"/>
</dbReference>
<accession>A0ABS8T1U2</accession>
<keyword evidence="6" id="KW-0106">Calcium</keyword>
<dbReference type="InterPro" id="IPR011009">
    <property type="entry name" value="Kinase-like_dom_sf"/>
</dbReference>
<evidence type="ECO:0000256" key="1">
    <source>
        <dbReference type="ARBA" id="ARBA00005354"/>
    </source>
</evidence>
<evidence type="ECO:0000256" key="6">
    <source>
        <dbReference type="ARBA" id="ARBA00022837"/>
    </source>
</evidence>
<keyword evidence="2" id="KW-0723">Serine/threonine-protein kinase</keyword>
<protein>
    <submittedName>
        <fullName evidence="10">Calcium-dependent protein kinase 17</fullName>
    </submittedName>
</protein>
<proteinExistence type="inferred from homology"/>
<keyword evidence="4" id="KW-0547">Nucleotide-binding</keyword>
<reference evidence="10 11" key="1">
    <citation type="journal article" date="2021" name="BMC Genomics">
        <title>Datura genome reveals duplications of psychoactive alkaloid biosynthetic genes and high mutation rate following tissue culture.</title>
        <authorList>
            <person name="Rajewski A."/>
            <person name="Carter-House D."/>
            <person name="Stajich J."/>
            <person name="Litt A."/>
        </authorList>
    </citation>
    <scope>NUCLEOTIDE SEQUENCE [LARGE SCALE GENOMIC DNA]</scope>
    <source>
        <strain evidence="10">AR-01</strain>
    </source>
</reference>
<comment type="caution">
    <text evidence="10">The sequence shown here is derived from an EMBL/GenBank/DDBJ whole genome shotgun (WGS) entry which is preliminary data.</text>
</comment>
<evidence type="ECO:0000256" key="5">
    <source>
        <dbReference type="ARBA" id="ARBA00022777"/>
    </source>
</evidence>
<dbReference type="InterPro" id="IPR018247">
    <property type="entry name" value="EF_Hand_1_Ca_BS"/>
</dbReference>
<dbReference type="EMBL" id="JACEIK010001013">
    <property type="protein sequence ID" value="MCD7465058.1"/>
    <property type="molecule type" value="Genomic_DNA"/>
</dbReference>
<evidence type="ECO:0000313" key="10">
    <source>
        <dbReference type="EMBL" id="MCD7465058.1"/>
    </source>
</evidence>
<evidence type="ECO:0000256" key="3">
    <source>
        <dbReference type="ARBA" id="ARBA00022679"/>
    </source>
</evidence>
<feature type="compositionally biased region" description="Polar residues" evidence="8">
    <location>
        <begin position="24"/>
        <end position="37"/>
    </location>
</feature>
<sequence length="301" mass="34785">MGNSNDEDHPTEESNTKNGDHNNESSANNSKKQQGSVTPPKSPDPSSKPSKKFYRASFRGGQWKMLGNIFHRTIVQIVHTCHSMGVIHRDLKPENFLTFNKDEDSLSRLLILDAFKDIVGSITLHLEVLKRRYGPEVDIWSVGVMLKLNMEYSMHIMDMLISHVSMAFNFPWCQRHCEEDVEFRSQAEADADGNGTIDYEEFITATMHMNRMDKDEHLYTAFKYFDKDNSGFITVEELEQAFLRIWYGRCKGYKGNCYEGFNNDGRINYDEFAAMMRKATQIQQEIKRNEGDICCCINIHC</sequence>
<dbReference type="InterPro" id="IPR000719">
    <property type="entry name" value="Prot_kinase_dom"/>
</dbReference>
<organism evidence="10 11">
    <name type="scientific">Datura stramonium</name>
    <name type="common">Jimsonweed</name>
    <name type="synonym">Common thornapple</name>
    <dbReference type="NCBI Taxonomy" id="4076"/>
    <lineage>
        <taxon>Eukaryota</taxon>
        <taxon>Viridiplantae</taxon>
        <taxon>Streptophyta</taxon>
        <taxon>Embryophyta</taxon>
        <taxon>Tracheophyta</taxon>
        <taxon>Spermatophyta</taxon>
        <taxon>Magnoliopsida</taxon>
        <taxon>eudicotyledons</taxon>
        <taxon>Gunneridae</taxon>
        <taxon>Pentapetalae</taxon>
        <taxon>asterids</taxon>
        <taxon>lamiids</taxon>
        <taxon>Solanales</taxon>
        <taxon>Solanaceae</taxon>
        <taxon>Solanoideae</taxon>
        <taxon>Datureae</taxon>
        <taxon>Datura</taxon>
    </lineage>
</organism>
<name>A0ABS8T1U2_DATST</name>
<feature type="compositionally biased region" description="Basic and acidic residues" evidence="8">
    <location>
        <begin position="1"/>
        <end position="23"/>
    </location>
</feature>
<dbReference type="Proteomes" id="UP000823775">
    <property type="component" value="Unassembled WGS sequence"/>
</dbReference>
<comment type="similarity">
    <text evidence="1">Belongs to the protein kinase superfamily. CAMK Ser/Thr protein kinase family. CaMK subfamily.</text>
</comment>
<keyword evidence="11" id="KW-1185">Reference proteome</keyword>
<dbReference type="InterPro" id="IPR011992">
    <property type="entry name" value="EF-hand-dom_pair"/>
</dbReference>
<keyword evidence="5 10" id="KW-0418">Kinase</keyword>
<dbReference type="Gene3D" id="1.10.510.10">
    <property type="entry name" value="Transferase(Phosphotransferase) domain 1"/>
    <property type="match status" value="1"/>
</dbReference>
<dbReference type="Pfam" id="PF00069">
    <property type="entry name" value="Pkinase"/>
    <property type="match status" value="1"/>
</dbReference>
<dbReference type="Gene3D" id="1.10.238.10">
    <property type="entry name" value="EF-hand"/>
    <property type="match status" value="1"/>
</dbReference>
<dbReference type="Pfam" id="PF13202">
    <property type="entry name" value="EF-hand_5"/>
    <property type="match status" value="1"/>
</dbReference>
<evidence type="ECO:0000259" key="9">
    <source>
        <dbReference type="PROSITE" id="PS50222"/>
    </source>
</evidence>
<dbReference type="PROSITE" id="PS00018">
    <property type="entry name" value="EF_HAND_1"/>
    <property type="match status" value="2"/>
</dbReference>
<evidence type="ECO:0000256" key="8">
    <source>
        <dbReference type="SAM" id="MobiDB-lite"/>
    </source>
</evidence>
<dbReference type="InterPro" id="IPR050205">
    <property type="entry name" value="CDPK_Ser/Thr_kinases"/>
</dbReference>
<feature type="domain" description="EF-hand" evidence="9">
    <location>
        <begin position="187"/>
        <end position="212"/>
    </location>
</feature>
<dbReference type="PANTHER" id="PTHR24349">
    <property type="entry name" value="SERINE/THREONINE-PROTEIN KINASE"/>
    <property type="match status" value="1"/>
</dbReference>
<gene>
    <name evidence="10" type="primary">CPK17_1</name>
    <name evidence="10" type="ORF">HAX54_000473</name>
</gene>
<dbReference type="SUPFAM" id="SSF47473">
    <property type="entry name" value="EF-hand"/>
    <property type="match status" value="1"/>
</dbReference>
<dbReference type="Pfam" id="PF13499">
    <property type="entry name" value="EF-hand_7"/>
    <property type="match status" value="1"/>
</dbReference>
<dbReference type="PROSITE" id="PS50222">
    <property type="entry name" value="EF_HAND_2"/>
    <property type="match status" value="2"/>
</dbReference>
<dbReference type="GO" id="GO:0016301">
    <property type="term" value="F:kinase activity"/>
    <property type="evidence" value="ECO:0007669"/>
    <property type="project" value="UniProtKB-KW"/>
</dbReference>
<evidence type="ECO:0000256" key="7">
    <source>
        <dbReference type="ARBA" id="ARBA00022840"/>
    </source>
</evidence>
<keyword evidence="7" id="KW-0067">ATP-binding</keyword>
<keyword evidence="3" id="KW-0808">Transferase</keyword>
<feature type="domain" description="EF-hand" evidence="9">
    <location>
        <begin position="213"/>
        <end position="248"/>
    </location>
</feature>